<keyword evidence="3" id="KW-1185">Reference proteome</keyword>
<comment type="caution">
    <text evidence="2">The sequence shown here is derived from an EMBL/GenBank/DDBJ whole genome shotgun (WGS) entry which is preliminary data.</text>
</comment>
<reference evidence="2" key="1">
    <citation type="submission" date="2021-03" db="EMBL/GenBank/DDBJ databases">
        <authorList>
            <person name="Tagirdzhanova G."/>
        </authorList>
    </citation>
    <scope>NUCLEOTIDE SEQUENCE</scope>
</reference>
<sequence>MAPAFESTARPPSPQPFEPSQRAIPPPPQQPPATRATPKSTSKPKAPPVRADWVNTLWADVSGQLHRFSVISPDLFDGLLLRKTTGTGKLIQSHLKNKHQELGDDRNLATVRVVAPQVMIGEVWRLVWTIKRPRNPNGHQYHSESEFLLPPFIRDYGPGPAEFDPEPESEFDVVVRGIMADADRRMGVDCESGADGMGAGVSVDDGMV</sequence>
<feature type="region of interest" description="Disordered" evidence="1">
    <location>
        <begin position="1"/>
        <end position="48"/>
    </location>
</feature>
<feature type="compositionally biased region" description="Low complexity" evidence="1">
    <location>
        <begin position="32"/>
        <end position="44"/>
    </location>
</feature>
<proteinExistence type="predicted"/>
<gene>
    <name evidence="2" type="ORF">IMSHALPRED_001118</name>
</gene>
<dbReference type="Proteomes" id="UP000664534">
    <property type="component" value="Unassembled WGS sequence"/>
</dbReference>
<dbReference type="OrthoDB" id="10385384at2759"/>
<dbReference type="AlphaFoldDB" id="A0A8H3J1B8"/>
<organism evidence="2 3">
    <name type="scientific">Imshaugia aleurites</name>
    <dbReference type="NCBI Taxonomy" id="172621"/>
    <lineage>
        <taxon>Eukaryota</taxon>
        <taxon>Fungi</taxon>
        <taxon>Dikarya</taxon>
        <taxon>Ascomycota</taxon>
        <taxon>Pezizomycotina</taxon>
        <taxon>Lecanoromycetes</taxon>
        <taxon>OSLEUM clade</taxon>
        <taxon>Lecanoromycetidae</taxon>
        <taxon>Lecanorales</taxon>
        <taxon>Lecanorineae</taxon>
        <taxon>Parmeliaceae</taxon>
        <taxon>Imshaugia</taxon>
    </lineage>
</organism>
<evidence type="ECO:0000256" key="1">
    <source>
        <dbReference type="SAM" id="MobiDB-lite"/>
    </source>
</evidence>
<name>A0A8H3J1B8_9LECA</name>
<evidence type="ECO:0000313" key="2">
    <source>
        <dbReference type="EMBL" id="CAF9938861.1"/>
    </source>
</evidence>
<dbReference type="EMBL" id="CAJPDT010000112">
    <property type="protein sequence ID" value="CAF9938861.1"/>
    <property type="molecule type" value="Genomic_DNA"/>
</dbReference>
<evidence type="ECO:0000313" key="3">
    <source>
        <dbReference type="Proteomes" id="UP000664534"/>
    </source>
</evidence>
<protein>
    <submittedName>
        <fullName evidence="2">Uncharacterized protein</fullName>
    </submittedName>
</protein>
<accession>A0A8H3J1B8</accession>